<evidence type="ECO:0000313" key="2">
    <source>
        <dbReference type="Proteomes" id="UP000593567"/>
    </source>
</evidence>
<evidence type="ECO:0000313" key="1">
    <source>
        <dbReference type="EMBL" id="KAF6029554.1"/>
    </source>
</evidence>
<dbReference type="Proteomes" id="UP000593567">
    <property type="component" value="Unassembled WGS sequence"/>
</dbReference>
<proteinExistence type="predicted"/>
<organism evidence="1 2">
    <name type="scientific">Bugula neritina</name>
    <name type="common">Brown bryozoan</name>
    <name type="synonym">Sertularia neritina</name>
    <dbReference type="NCBI Taxonomy" id="10212"/>
    <lineage>
        <taxon>Eukaryota</taxon>
        <taxon>Metazoa</taxon>
        <taxon>Spiralia</taxon>
        <taxon>Lophotrochozoa</taxon>
        <taxon>Bryozoa</taxon>
        <taxon>Gymnolaemata</taxon>
        <taxon>Cheilostomatida</taxon>
        <taxon>Flustrina</taxon>
        <taxon>Buguloidea</taxon>
        <taxon>Bugulidae</taxon>
        <taxon>Bugula</taxon>
    </lineage>
</organism>
<dbReference type="AlphaFoldDB" id="A0A7J7JUZ9"/>
<sequence length="88" mass="9616">MSRQPILQCSLIQYKFDSGQSKVTLYHVSMSSSCPAVVCVRVRLSFLSKLLASSRGYIVQIHCCVHASACGMGACLHVGYNELLVYTA</sequence>
<reference evidence="1" key="1">
    <citation type="submission" date="2020-06" db="EMBL/GenBank/DDBJ databases">
        <title>Draft genome of Bugula neritina, a colonial animal packing powerful symbionts and potential medicines.</title>
        <authorList>
            <person name="Rayko M."/>
        </authorList>
    </citation>
    <scope>NUCLEOTIDE SEQUENCE [LARGE SCALE GENOMIC DNA]</scope>
    <source>
        <strain evidence="1">Kwan_BN1</strain>
    </source>
</reference>
<dbReference type="EMBL" id="VXIV02001809">
    <property type="protein sequence ID" value="KAF6029554.1"/>
    <property type="molecule type" value="Genomic_DNA"/>
</dbReference>
<accession>A0A7J7JUZ9</accession>
<comment type="caution">
    <text evidence="1">The sequence shown here is derived from an EMBL/GenBank/DDBJ whole genome shotgun (WGS) entry which is preliminary data.</text>
</comment>
<gene>
    <name evidence="1" type="ORF">EB796_012123</name>
</gene>
<protein>
    <submittedName>
        <fullName evidence="1">Uncharacterized protein</fullName>
    </submittedName>
</protein>
<keyword evidence="2" id="KW-1185">Reference proteome</keyword>
<name>A0A7J7JUZ9_BUGNE</name>
<dbReference type="PROSITE" id="PS51257">
    <property type="entry name" value="PROKAR_LIPOPROTEIN"/>
    <property type="match status" value="1"/>
</dbReference>